<dbReference type="FunFam" id="2.60.40.10:FF:000145">
    <property type="entry name" value="Myosin light chain kinase, smooth muscle"/>
    <property type="match status" value="1"/>
</dbReference>
<evidence type="ECO:0000256" key="4">
    <source>
        <dbReference type="ARBA" id="ARBA00022840"/>
    </source>
</evidence>
<dbReference type="Ensembl" id="ENSXCOT00000027654.1">
    <property type="protein sequence ID" value="ENSXCOP00000027321.1"/>
    <property type="gene ID" value="ENSXCOG00000020403.1"/>
</dbReference>
<keyword evidence="8" id="KW-1185">Reference proteome</keyword>
<dbReference type="InterPro" id="IPR013098">
    <property type="entry name" value="Ig_I-set"/>
</dbReference>
<dbReference type="SMART" id="SM00409">
    <property type="entry name" value="IG"/>
    <property type="match status" value="1"/>
</dbReference>
<dbReference type="SUPFAM" id="SSF48726">
    <property type="entry name" value="Immunoglobulin"/>
    <property type="match status" value="1"/>
</dbReference>
<keyword evidence="4" id="KW-0067">ATP-binding</keyword>
<name>A0A3B5MUV9_9TELE</name>
<reference evidence="7" key="2">
    <citation type="submission" date="2025-09" db="UniProtKB">
        <authorList>
            <consortium name="Ensembl"/>
        </authorList>
    </citation>
    <scope>IDENTIFICATION</scope>
</reference>
<dbReference type="Gene3D" id="2.60.40.10">
    <property type="entry name" value="Immunoglobulins"/>
    <property type="match status" value="1"/>
</dbReference>
<dbReference type="InterPro" id="IPR036179">
    <property type="entry name" value="Ig-like_dom_sf"/>
</dbReference>
<keyword evidence="3" id="KW-0547">Nucleotide-binding</keyword>
<dbReference type="InterPro" id="IPR013783">
    <property type="entry name" value="Ig-like_fold"/>
</dbReference>
<evidence type="ECO:0000256" key="3">
    <source>
        <dbReference type="ARBA" id="ARBA00022741"/>
    </source>
</evidence>
<evidence type="ECO:0000313" key="7">
    <source>
        <dbReference type="Ensembl" id="ENSXCOP00000027321.1"/>
    </source>
</evidence>
<evidence type="ECO:0000256" key="1">
    <source>
        <dbReference type="ARBA" id="ARBA00006692"/>
    </source>
</evidence>
<proteinExistence type="inferred from homology"/>
<dbReference type="GO" id="GO:0005524">
    <property type="term" value="F:ATP binding"/>
    <property type="evidence" value="ECO:0007669"/>
    <property type="project" value="UniProtKB-KW"/>
</dbReference>
<dbReference type="InterPro" id="IPR003599">
    <property type="entry name" value="Ig_sub"/>
</dbReference>
<sequence length="113" mass="12505">YKLTPAPHQRREKLCETSAPVFIRKLRKAAVGTGCDIRLRVSVSGHPKPSMTWLKDRAAVKAGGRFAVRETADGTCEMRISAAHRSDAGLYVCKLHSERGTKQVECRVEVKGE</sequence>
<dbReference type="Proteomes" id="UP000261380">
    <property type="component" value="Unplaced"/>
</dbReference>
<protein>
    <recommendedName>
        <fullName evidence="6">Ig-like domain-containing protein</fullName>
    </recommendedName>
</protein>
<accession>A0A3B5MUV9</accession>
<organism evidence="7 8">
    <name type="scientific">Xiphophorus couchianus</name>
    <name type="common">Monterrey platyfish</name>
    <dbReference type="NCBI Taxonomy" id="32473"/>
    <lineage>
        <taxon>Eukaryota</taxon>
        <taxon>Metazoa</taxon>
        <taxon>Chordata</taxon>
        <taxon>Craniata</taxon>
        <taxon>Vertebrata</taxon>
        <taxon>Euteleostomi</taxon>
        <taxon>Actinopterygii</taxon>
        <taxon>Neopterygii</taxon>
        <taxon>Teleostei</taxon>
        <taxon>Neoteleostei</taxon>
        <taxon>Acanthomorphata</taxon>
        <taxon>Ovalentaria</taxon>
        <taxon>Atherinomorphae</taxon>
        <taxon>Cyprinodontiformes</taxon>
        <taxon>Poeciliidae</taxon>
        <taxon>Poeciliinae</taxon>
        <taxon>Xiphophorus</taxon>
    </lineage>
</organism>
<dbReference type="InterPro" id="IPR007110">
    <property type="entry name" value="Ig-like_dom"/>
</dbReference>
<evidence type="ECO:0000256" key="2">
    <source>
        <dbReference type="ARBA" id="ARBA00022737"/>
    </source>
</evidence>
<feature type="domain" description="Ig-like" evidence="6">
    <location>
        <begin position="20"/>
        <end position="109"/>
    </location>
</feature>
<reference evidence="7" key="1">
    <citation type="submission" date="2025-08" db="UniProtKB">
        <authorList>
            <consortium name="Ensembl"/>
        </authorList>
    </citation>
    <scope>IDENTIFICATION</scope>
</reference>
<evidence type="ECO:0000259" key="6">
    <source>
        <dbReference type="PROSITE" id="PS50835"/>
    </source>
</evidence>
<dbReference type="GeneTree" id="ENSGT00940000163418"/>
<keyword evidence="5" id="KW-0393">Immunoglobulin domain</keyword>
<dbReference type="PROSITE" id="PS50835">
    <property type="entry name" value="IG_LIKE"/>
    <property type="match status" value="1"/>
</dbReference>
<evidence type="ECO:0000313" key="8">
    <source>
        <dbReference type="Proteomes" id="UP000261380"/>
    </source>
</evidence>
<keyword evidence="2" id="KW-0677">Repeat</keyword>
<evidence type="ECO:0000256" key="5">
    <source>
        <dbReference type="ARBA" id="ARBA00023319"/>
    </source>
</evidence>
<dbReference type="Pfam" id="PF07679">
    <property type="entry name" value="I-set"/>
    <property type="match status" value="1"/>
</dbReference>
<dbReference type="AlphaFoldDB" id="A0A3B5MUV9"/>
<dbReference type="PANTHER" id="PTHR47633">
    <property type="entry name" value="IMMUNOGLOBULIN"/>
    <property type="match status" value="1"/>
</dbReference>
<comment type="similarity">
    <text evidence="1">Belongs to the protein kinase superfamily. CAMK Ser/Thr protein kinase family.</text>
</comment>